<evidence type="ECO:0000256" key="3">
    <source>
        <dbReference type="ARBA" id="ARBA00022692"/>
    </source>
</evidence>
<evidence type="ECO:0000313" key="8">
    <source>
        <dbReference type="EMBL" id="CAD8577081.1"/>
    </source>
</evidence>
<proteinExistence type="inferred from homology"/>
<evidence type="ECO:0000256" key="6">
    <source>
        <dbReference type="RuleBase" id="RU363053"/>
    </source>
</evidence>
<comment type="subcellular location">
    <subcellularLocation>
        <location evidence="1">Membrane</location>
        <topology evidence="1">Multi-pass membrane protein</topology>
    </subcellularLocation>
</comment>
<evidence type="ECO:0000256" key="5">
    <source>
        <dbReference type="ARBA" id="ARBA00023136"/>
    </source>
</evidence>
<comment type="similarity">
    <text evidence="2 6">Belongs to the peroxisomal membrane protein PXMP2/4 family.</text>
</comment>
<keyword evidence="4 6" id="KW-1133">Transmembrane helix</keyword>
<evidence type="ECO:0000256" key="4">
    <source>
        <dbReference type="ARBA" id="ARBA00022989"/>
    </source>
</evidence>
<feature type="compositionally biased region" description="Low complexity" evidence="7">
    <location>
        <begin position="27"/>
        <end position="56"/>
    </location>
</feature>
<protein>
    <recommendedName>
        <fullName evidence="9">Peroxisomal membrane protein</fullName>
    </recommendedName>
</protein>
<dbReference type="PANTHER" id="PTHR11266">
    <property type="entry name" value="PEROXISOMAL MEMBRANE PROTEIN 2, PXMP2 MPV17"/>
    <property type="match status" value="1"/>
</dbReference>
<dbReference type="EMBL" id="HBEV01001274">
    <property type="protein sequence ID" value="CAD8577081.1"/>
    <property type="molecule type" value="Transcribed_RNA"/>
</dbReference>
<feature type="region of interest" description="Disordered" evidence="7">
    <location>
        <begin position="12"/>
        <end position="56"/>
    </location>
</feature>
<feature type="transmembrane region" description="Helical" evidence="6">
    <location>
        <begin position="138"/>
        <end position="159"/>
    </location>
</feature>
<evidence type="ECO:0000256" key="1">
    <source>
        <dbReference type="ARBA" id="ARBA00004141"/>
    </source>
</evidence>
<sequence>MRGISGVVRAAGGRFPIGGGPGKRGATRFTSRSGSGSVSFSSASAPGSSSSSSAAPGQGPVILKAAVTCAGLGIVGDVLAQTIANRSLAKAATATAKPGGKKGAGASSTAPSTTPLDLVRTARQCAYNFVFYGPAQHFWYGALAGFFPTNAGAGLAANFRPFAAKVFLNQAVLGPVVVTTFFAWTFALQGKMAEYPEKIRRDTLPTLKRGWAFWVPAASVNFAVVPLRFQVLYMSCCSIVWNYILSTAAGKSNQPAPVAAKKGR</sequence>
<evidence type="ECO:0000256" key="2">
    <source>
        <dbReference type="ARBA" id="ARBA00006824"/>
    </source>
</evidence>
<gene>
    <name evidence="8" type="ORF">MSP1404_LOCUS1029</name>
</gene>
<keyword evidence="3 6" id="KW-0812">Transmembrane</keyword>
<dbReference type="GO" id="GO:0005737">
    <property type="term" value="C:cytoplasm"/>
    <property type="evidence" value="ECO:0007669"/>
    <property type="project" value="TreeGrafter"/>
</dbReference>
<dbReference type="AlphaFoldDB" id="A0A7S0KCR7"/>
<organism evidence="8">
    <name type="scientific">Micromonas pusilla</name>
    <name type="common">Picoplanktonic green alga</name>
    <name type="synonym">Chromulina pusilla</name>
    <dbReference type="NCBI Taxonomy" id="38833"/>
    <lineage>
        <taxon>Eukaryota</taxon>
        <taxon>Viridiplantae</taxon>
        <taxon>Chlorophyta</taxon>
        <taxon>Mamiellophyceae</taxon>
        <taxon>Mamiellales</taxon>
        <taxon>Mamiellaceae</taxon>
        <taxon>Micromonas</taxon>
    </lineage>
</organism>
<evidence type="ECO:0008006" key="9">
    <source>
        <dbReference type="Google" id="ProtNLM"/>
    </source>
</evidence>
<dbReference type="InterPro" id="IPR007248">
    <property type="entry name" value="Mpv17_PMP22"/>
</dbReference>
<keyword evidence="5 6" id="KW-0472">Membrane</keyword>
<dbReference type="Pfam" id="PF04117">
    <property type="entry name" value="Mpv17_PMP22"/>
    <property type="match status" value="1"/>
</dbReference>
<name>A0A7S0KCR7_MICPS</name>
<evidence type="ECO:0000256" key="7">
    <source>
        <dbReference type="SAM" id="MobiDB-lite"/>
    </source>
</evidence>
<dbReference type="GO" id="GO:0016020">
    <property type="term" value="C:membrane"/>
    <property type="evidence" value="ECO:0007669"/>
    <property type="project" value="UniProtKB-SubCell"/>
</dbReference>
<feature type="transmembrane region" description="Helical" evidence="6">
    <location>
        <begin position="171"/>
        <end position="190"/>
    </location>
</feature>
<dbReference type="PANTHER" id="PTHR11266:SF91">
    <property type="entry name" value="EXPRESSED PROTEIN"/>
    <property type="match status" value="1"/>
</dbReference>
<reference evidence="8" key="1">
    <citation type="submission" date="2021-01" db="EMBL/GenBank/DDBJ databases">
        <authorList>
            <person name="Corre E."/>
            <person name="Pelletier E."/>
            <person name="Niang G."/>
            <person name="Scheremetjew M."/>
            <person name="Finn R."/>
            <person name="Kale V."/>
            <person name="Holt S."/>
            <person name="Cochrane G."/>
            <person name="Meng A."/>
            <person name="Brown T."/>
            <person name="Cohen L."/>
        </authorList>
    </citation>
    <scope>NUCLEOTIDE SEQUENCE</scope>
    <source>
        <strain evidence="8">CCMP494</strain>
    </source>
</reference>
<feature type="transmembrane region" description="Helical" evidence="6">
    <location>
        <begin position="211"/>
        <end position="229"/>
    </location>
</feature>
<accession>A0A7S0KCR7</accession>